<gene>
    <name evidence="10" type="ORF">K437DRAFT_276990</name>
</gene>
<feature type="compositionally biased region" description="Low complexity" evidence="8">
    <location>
        <begin position="661"/>
        <end position="673"/>
    </location>
</feature>
<proteinExistence type="predicted"/>
<feature type="compositionally biased region" description="Basic residues" evidence="8">
    <location>
        <begin position="600"/>
        <end position="610"/>
    </location>
</feature>
<keyword evidence="3" id="KW-0862">Zinc</keyword>
<dbReference type="HOGENOM" id="CLU_006017_0_0_1"/>
<dbReference type="Proteomes" id="UP000027361">
    <property type="component" value="Unassembled WGS sequence"/>
</dbReference>
<dbReference type="GO" id="GO:0006351">
    <property type="term" value="P:DNA-templated transcription"/>
    <property type="evidence" value="ECO:0007669"/>
    <property type="project" value="InterPro"/>
</dbReference>
<evidence type="ECO:0000256" key="8">
    <source>
        <dbReference type="SAM" id="MobiDB-lite"/>
    </source>
</evidence>
<dbReference type="PANTHER" id="PTHR31313:SF78">
    <property type="entry name" value="TRANSCRIPTION FACTOR DOMAIN-CONTAINING PROTEIN"/>
    <property type="match status" value="1"/>
</dbReference>
<feature type="compositionally biased region" description="Low complexity" evidence="8">
    <location>
        <begin position="428"/>
        <end position="439"/>
    </location>
</feature>
<keyword evidence="7" id="KW-0539">Nucleus</keyword>
<evidence type="ECO:0000256" key="3">
    <source>
        <dbReference type="ARBA" id="ARBA00022833"/>
    </source>
</evidence>
<dbReference type="OMA" id="RNESHRK"/>
<feature type="compositionally biased region" description="Low complexity" evidence="8">
    <location>
        <begin position="490"/>
        <end position="499"/>
    </location>
</feature>
<feature type="domain" description="Zn(2)-C6 fungal-type" evidence="9">
    <location>
        <begin position="167"/>
        <end position="197"/>
    </location>
</feature>
<protein>
    <recommendedName>
        <fullName evidence="9">Zn(2)-C6 fungal-type domain-containing protein</fullName>
    </recommendedName>
</protein>
<feature type="region of interest" description="Disordered" evidence="8">
    <location>
        <begin position="1401"/>
        <end position="1433"/>
    </location>
</feature>
<evidence type="ECO:0000256" key="5">
    <source>
        <dbReference type="ARBA" id="ARBA00023125"/>
    </source>
</evidence>
<reference evidence="10 11" key="1">
    <citation type="submission" date="2014-05" db="EMBL/GenBank/DDBJ databases">
        <title>Draft genome sequence of a rare smut relative, Tilletiaria anomala UBC 951.</title>
        <authorList>
            <consortium name="DOE Joint Genome Institute"/>
            <person name="Toome M."/>
            <person name="Kuo A."/>
            <person name="Henrissat B."/>
            <person name="Lipzen A."/>
            <person name="Tritt A."/>
            <person name="Yoshinaga Y."/>
            <person name="Zane M."/>
            <person name="Barry K."/>
            <person name="Grigoriev I.V."/>
            <person name="Spatafora J.W."/>
            <person name="Aimea M.C."/>
        </authorList>
    </citation>
    <scope>NUCLEOTIDE SEQUENCE [LARGE SCALE GENOMIC DNA]</scope>
    <source>
        <strain evidence="10 11">UBC 951</strain>
    </source>
</reference>
<feature type="region of interest" description="Disordered" evidence="8">
    <location>
        <begin position="661"/>
        <end position="777"/>
    </location>
</feature>
<dbReference type="GeneID" id="25266791"/>
<feature type="compositionally biased region" description="Low complexity" evidence="8">
    <location>
        <begin position="53"/>
        <end position="71"/>
    </location>
</feature>
<dbReference type="Gene3D" id="4.10.240.10">
    <property type="entry name" value="Zn(2)-C6 fungal-type DNA-binding domain"/>
    <property type="match status" value="1"/>
</dbReference>
<organism evidence="10 11">
    <name type="scientific">Tilletiaria anomala (strain ATCC 24038 / CBS 436.72 / UBC 951)</name>
    <dbReference type="NCBI Taxonomy" id="1037660"/>
    <lineage>
        <taxon>Eukaryota</taxon>
        <taxon>Fungi</taxon>
        <taxon>Dikarya</taxon>
        <taxon>Basidiomycota</taxon>
        <taxon>Ustilaginomycotina</taxon>
        <taxon>Exobasidiomycetes</taxon>
        <taxon>Georgefischeriales</taxon>
        <taxon>Tilletiariaceae</taxon>
        <taxon>Tilletiaria</taxon>
    </lineage>
</organism>
<feature type="compositionally biased region" description="Polar residues" evidence="8">
    <location>
        <begin position="318"/>
        <end position="342"/>
    </location>
</feature>
<keyword evidence="6" id="KW-0804">Transcription</keyword>
<feature type="compositionally biased region" description="Polar residues" evidence="8">
    <location>
        <begin position="725"/>
        <end position="734"/>
    </location>
</feature>
<keyword evidence="11" id="KW-1185">Reference proteome</keyword>
<dbReference type="Pfam" id="PF04082">
    <property type="entry name" value="Fungal_trans"/>
    <property type="match status" value="1"/>
</dbReference>
<keyword evidence="2" id="KW-0479">Metal-binding</keyword>
<evidence type="ECO:0000259" key="9">
    <source>
        <dbReference type="PROSITE" id="PS50048"/>
    </source>
</evidence>
<accession>A0A066V596</accession>
<dbReference type="SUPFAM" id="SSF57701">
    <property type="entry name" value="Zn2/Cys6 DNA-binding domain"/>
    <property type="match status" value="1"/>
</dbReference>
<name>A0A066V596_TILAU</name>
<comment type="caution">
    <text evidence="10">The sequence shown here is derived from an EMBL/GenBank/DDBJ whole genome shotgun (WGS) entry which is preliminary data.</text>
</comment>
<evidence type="ECO:0000256" key="7">
    <source>
        <dbReference type="ARBA" id="ARBA00023242"/>
    </source>
</evidence>
<dbReference type="CDD" id="cd00067">
    <property type="entry name" value="GAL4"/>
    <property type="match status" value="1"/>
</dbReference>
<dbReference type="CDD" id="cd12148">
    <property type="entry name" value="fungal_TF_MHR"/>
    <property type="match status" value="1"/>
</dbReference>
<dbReference type="RefSeq" id="XP_013239785.1">
    <property type="nucleotide sequence ID" value="XM_013384331.1"/>
</dbReference>
<feature type="compositionally biased region" description="Basic and acidic residues" evidence="8">
    <location>
        <begin position="291"/>
        <end position="317"/>
    </location>
</feature>
<sequence>MSRQHHHHHHPYHPDGRFDSPGSMPQQLQLQAQQQNDSAFAGATSRMHNPYINSSSSSNNNNNNSSSSSSSVPSPGIEDLATAATMVMANGQPRYNPSSSILMPSPPAAYGHAGDANSVADSPSTNVLMVGGDTDKSSPAGSTFKTAAAAGGANTPSVGKGTRIGKACLPCSSKKRRCDGNRPQCSVCTVLNLPCTYSASTIKRGPPKGFRSGPKESAKVKLLRTLETTLRDLIGKLGADEAAEEVRKLGAEKGIDLSLPQLDGGATAVPSYSELPASGAVAAVVAEGDSAETRRPAKRGRFDAESSASRRREHDEQSSAQGLLSLSNLARTQSPASRSSATWDAERDGERERDGDGAGNGNGDGDEDGDDFLGVNERGDLMHRGSSSGIQLLHQRRGLHHHAHHAYHPPHHTSPLAGREDASSRLNLSPHSSSSVSPSSGGGVGGLQVHQHQHHQHLHYPQQHQHQHHAMQLDHVIGTDERGRSHSRQGTSRSTPGATSGPGGGKDCVDARSASASVSAPAHPHPHAQAHVHYDSAPPDEHAPTASSSAAAAANAVHQRRQQRSRSRDSSRVRHAALAYGPLRDTPGAPVPLPLPLPHQHAHAHGHGRGYGHAPASPRLGPGGHVQPRGAGGGTGAGDGERGRSGFRGHGAGAVAVSWAARSLSRGSASRSRSPVRGRSMKRRDGQVGSGAGGEAHPNAKAHGAGYDRGEAECHGRHDERAASSPFSATTGPATTREADTDAKEHGNQGRSHRAGVEANGDASASETHSETRAEQEYAMEDGDADFIEAPIDFVNPDNDPVVDREECGRLFEYYWKEFHPFWPVLFKPAIRDIPTEEVADRVDSVLLFSIYAVASCIVPPERTKSDGSQQEQENRGQIFYERAERYLYAGRLRPDVPTIQSLFLLSLYAHGKGELSQAWVYSNLASTMAFDLGLHRWPVHRYDLLYDENERETRIRLIWQCYILDKILSAEMGRPVTIRSSDLDAPFLSENLEDGDEKIELFVGGAPSSSSASGEESKGGGEARMMNIAPCINWSIKLFIILEKILSEFHSFRRKAALRKQGNILDSVAAVDAELAEWHAALPSYMRTAPLLDRLRQTKASESVSLPVFLALELWYHTSILLLHRNFIPQDEGAALSEVLRNESHRKCTAAANAICDVLETTSQYVRIDRLSTDLSYCFFTAAVMFVFNACLPDATIAADAKRRFMLCRESLRKLSETWPAASAHKQLLDGFSMVGEGVLTEDSTVLDLMAPSSASNGTGAGANTDAPPGSPLRRSRASSNATTSWEVSNARSAPAPQQKTGRTGVATRTAQGQGQGLVPDETPPSFPQNLSVAASTARERRQSAGQQDRAEAWIPQQREQMLQLYANSGSGGQRPNASAHSYAPGLFDLEQVFYNEWKPGTSMLQPPQQQQPHPPTIQQPHQQQAQQMQSMQPRINGADGLVLLANASGPMVQIPGQQMSPGAFPGSNLPAFPPTVMHSEAPAMSPAAVAGMQQIQAYRQQLQNSQQGMQPQAQTQGLMQASQQFLQVPGMPPLGLAIPGLSQQPSNLAGMSPFSFNIGGDPQGNGFLDLMAMLELPPAFAQ</sequence>
<feature type="compositionally biased region" description="Basic and acidic residues" evidence="8">
    <location>
        <begin position="737"/>
        <end position="748"/>
    </location>
</feature>
<dbReference type="PROSITE" id="PS00463">
    <property type="entry name" value="ZN2_CY6_FUNGAL_1"/>
    <property type="match status" value="1"/>
</dbReference>
<evidence type="ECO:0000313" key="10">
    <source>
        <dbReference type="EMBL" id="KDN35408.1"/>
    </source>
</evidence>
<dbReference type="PROSITE" id="PS50048">
    <property type="entry name" value="ZN2_CY6_FUNGAL_2"/>
    <property type="match status" value="1"/>
</dbReference>
<dbReference type="InParanoid" id="A0A066V596"/>
<feature type="compositionally biased region" description="Basic and acidic residues" evidence="8">
    <location>
        <begin position="344"/>
        <end position="356"/>
    </location>
</feature>
<evidence type="ECO:0000256" key="4">
    <source>
        <dbReference type="ARBA" id="ARBA00023015"/>
    </source>
</evidence>
<feature type="compositionally biased region" description="Polar residues" evidence="8">
    <location>
        <begin position="1287"/>
        <end position="1314"/>
    </location>
</feature>
<feature type="compositionally biased region" description="Basic residues" evidence="8">
    <location>
        <begin position="397"/>
        <end position="411"/>
    </location>
</feature>
<feature type="compositionally biased region" description="Basic and acidic residues" evidence="8">
    <location>
        <begin position="706"/>
        <end position="722"/>
    </location>
</feature>
<feature type="compositionally biased region" description="Basic residues" evidence="8">
    <location>
        <begin position="1"/>
        <end position="11"/>
    </location>
</feature>
<evidence type="ECO:0000256" key="2">
    <source>
        <dbReference type="ARBA" id="ARBA00022723"/>
    </source>
</evidence>
<comment type="subcellular location">
    <subcellularLocation>
        <location evidence="1">Nucleus</location>
    </subcellularLocation>
</comment>
<dbReference type="OrthoDB" id="2123952at2759"/>
<dbReference type="GO" id="GO:0003677">
    <property type="term" value="F:DNA binding"/>
    <property type="evidence" value="ECO:0007669"/>
    <property type="project" value="UniProtKB-KW"/>
</dbReference>
<dbReference type="InterPro" id="IPR036864">
    <property type="entry name" value="Zn2-C6_fun-type_DNA-bd_sf"/>
</dbReference>
<feature type="region of interest" description="Disordered" evidence="8">
    <location>
        <begin position="288"/>
        <end position="385"/>
    </location>
</feature>
<feature type="compositionally biased region" description="Low complexity" evidence="8">
    <location>
        <begin position="546"/>
        <end position="556"/>
    </location>
</feature>
<dbReference type="SMART" id="SM00066">
    <property type="entry name" value="GAL4"/>
    <property type="match status" value="1"/>
</dbReference>
<dbReference type="GO" id="GO:0008270">
    <property type="term" value="F:zinc ion binding"/>
    <property type="evidence" value="ECO:0007669"/>
    <property type="project" value="InterPro"/>
</dbReference>
<keyword evidence="4" id="KW-0805">Transcription regulation</keyword>
<dbReference type="Pfam" id="PF00172">
    <property type="entry name" value="Zn_clus"/>
    <property type="match status" value="1"/>
</dbReference>
<dbReference type="PANTHER" id="PTHR31313">
    <property type="entry name" value="TY1 ENHANCER ACTIVATOR"/>
    <property type="match status" value="1"/>
</dbReference>
<feature type="compositionally biased region" description="Low complexity" evidence="8">
    <location>
        <begin position="513"/>
        <end position="523"/>
    </location>
</feature>
<dbReference type="InterPro" id="IPR007219">
    <property type="entry name" value="XnlR_reg_dom"/>
</dbReference>
<evidence type="ECO:0000256" key="1">
    <source>
        <dbReference type="ARBA" id="ARBA00004123"/>
    </source>
</evidence>
<dbReference type="InterPro" id="IPR001138">
    <property type="entry name" value="Zn2Cys6_DnaBD"/>
</dbReference>
<feature type="region of interest" description="Disordered" evidence="8">
    <location>
        <begin position="97"/>
        <end position="156"/>
    </location>
</feature>
<dbReference type="GO" id="GO:0005634">
    <property type="term" value="C:nucleus"/>
    <property type="evidence" value="ECO:0007669"/>
    <property type="project" value="UniProtKB-SubCell"/>
</dbReference>
<feature type="region of interest" description="Disordered" evidence="8">
    <location>
        <begin position="1"/>
        <end position="77"/>
    </location>
</feature>
<evidence type="ECO:0000256" key="6">
    <source>
        <dbReference type="ARBA" id="ARBA00023163"/>
    </source>
</evidence>
<dbReference type="InterPro" id="IPR051615">
    <property type="entry name" value="Transcr_Regulatory_Elem"/>
</dbReference>
<dbReference type="SMART" id="SM00906">
    <property type="entry name" value="Fungal_trans"/>
    <property type="match status" value="1"/>
</dbReference>
<dbReference type="STRING" id="1037660.A0A066V596"/>
<feature type="region of interest" description="Disordered" evidence="8">
    <location>
        <begin position="1251"/>
        <end position="1353"/>
    </location>
</feature>
<keyword evidence="5" id="KW-0238">DNA-binding</keyword>
<evidence type="ECO:0000313" key="11">
    <source>
        <dbReference type="Proteomes" id="UP000027361"/>
    </source>
</evidence>
<feature type="region of interest" description="Disordered" evidence="8">
    <location>
        <begin position="397"/>
        <end position="649"/>
    </location>
</feature>
<feature type="compositionally biased region" description="Low complexity" evidence="8">
    <location>
        <begin position="1420"/>
        <end position="1433"/>
    </location>
</feature>
<dbReference type="GO" id="GO:0000981">
    <property type="term" value="F:DNA-binding transcription factor activity, RNA polymerase II-specific"/>
    <property type="evidence" value="ECO:0007669"/>
    <property type="project" value="InterPro"/>
</dbReference>
<feature type="compositionally biased region" description="Low complexity" evidence="8">
    <location>
        <begin position="26"/>
        <end position="35"/>
    </location>
</feature>
<dbReference type="EMBL" id="JMSN01000217">
    <property type="protein sequence ID" value="KDN35408.1"/>
    <property type="molecule type" value="Genomic_DNA"/>
</dbReference>